<dbReference type="InterPro" id="IPR036047">
    <property type="entry name" value="F-box-like_dom_sf"/>
</dbReference>
<dbReference type="AlphaFoldDB" id="A0A1X2GZ41"/>
<organism evidence="2 3">
    <name type="scientific">Hesseltinella vesiculosa</name>
    <dbReference type="NCBI Taxonomy" id="101127"/>
    <lineage>
        <taxon>Eukaryota</taxon>
        <taxon>Fungi</taxon>
        <taxon>Fungi incertae sedis</taxon>
        <taxon>Mucoromycota</taxon>
        <taxon>Mucoromycotina</taxon>
        <taxon>Mucoromycetes</taxon>
        <taxon>Mucorales</taxon>
        <taxon>Cunninghamellaceae</taxon>
        <taxon>Hesseltinella</taxon>
    </lineage>
</organism>
<dbReference type="Proteomes" id="UP000242146">
    <property type="component" value="Unassembled WGS sequence"/>
</dbReference>
<accession>A0A1X2GZ41</accession>
<dbReference type="Pfam" id="PF00646">
    <property type="entry name" value="F-box"/>
    <property type="match status" value="1"/>
</dbReference>
<keyword evidence="3" id="KW-1185">Reference proteome</keyword>
<evidence type="ECO:0000259" key="1">
    <source>
        <dbReference type="PROSITE" id="PS50181"/>
    </source>
</evidence>
<gene>
    <name evidence="2" type="ORF">DM01DRAFT_1331043</name>
</gene>
<feature type="domain" description="F-box" evidence="1">
    <location>
        <begin position="1"/>
        <end position="42"/>
    </location>
</feature>
<dbReference type="InterPro" id="IPR032675">
    <property type="entry name" value="LRR_dom_sf"/>
</dbReference>
<comment type="caution">
    <text evidence="2">The sequence shown here is derived from an EMBL/GenBank/DDBJ whole genome shotgun (WGS) entry which is preliminary data.</text>
</comment>
<name>A0A1X2GZ41_9FUNG</name>
<proteinExistence type="predicted"/>
<dbReference type="PANTHER" id="PTHR38926">
    <property type="entry name" value="F-BOX DOMAIN CONTAINING PROTEIN, EXPRESSED"/>
    <property type="match status" value="1"/>
</dbReference>
<dbReference type="InterPro" id="IPR001810">
    <property type="entry name" value="F-box_dom"/>
</dbReference>
<dbReference type="SUPFAM" id="SSF81383">
    <property type="entry name" value="F-box domain"/>
    <property type="match status" value="1"/>
</dbReference>
<protein>
    <recommendedName>
        <fullName evidence="1">F-box domain-containing protein</fullName>
    </recommendedName>
</protein>
<evidence type="ECO:0000313" key="3">
    <source>
        <dbReference type="Proteomes" id="UP000242146"/>
    </source>
</evidence>
<sequence length="613" mass="68517">MSLPFELFAPIIQHLPPRYLLTTALVSHAWYHLSLTYLYRIIYIHTRHQQKRFIASLPALPLVYRQSIEAVYVNAGPLHNGPFTFGDGMQVLAANCPHLHTFALVSFDGRFQSHPLVTLDVCDFSVSTAGNWKFALELPPIASLHSIRTLLKGRVLLKHIPIFHQLTDLELSGMQLSNLMHHSPTTSTPASSLLPALETLELRCMLEFSSLQASHLTWIQQHCPRLGHLSLKTARFDYLSPTTQASIHPSVVSLALKDVIIADDAWLPFFASVYPSLQSLSLDMHLPNRPRFALAIDVDSQTSYDDFYQELMAQAVVDLITACKNLTSLSIARLGQAWLIAEVIDELVNTVDLGTWDCRLKRLAFDYGARHSDPRTRRLLECPLIMQQLEVLHVSLPVTRHPPSLPPRNISSCDQFPSFMFPPCDLAPEAMVNLTSLSLYQEYGNTHASLMQLLRACPALITLTLRGIVLHYDACQTHSQAPSPSKFDLVTLSLLECDVSRGDLFYAFLKHQLPRLSSLAMVHVRLNHPDPDPLLDLDVALKSLWIATINLNGLLCAFLCFHEKQGSGLVVRYTSQSVSGNGNPNVSSVGPSLRVACRYADHVVFSRVEGFFN</sequence>
<dbReference type="Gene3D" id="3.80.10.10">
    <property type="entry name" value="Ribonuclease Inhibitor"/>
    <property type="match status" value="1"/>
</dbReference>
<dbReference type="PROSITE" id="PS50181">
    <property type="entry name" value="FBOX"/>
    <property type="match status" value="1"/>
</dbReference>
<dbReference type="EMBL" id="MCGT01000001">
    <property type="protein sequence ID" value="ORX62934.1"/>
    <property type="molecule type" value="Genomic_DNA"/>
</dbReference>
<dbReference type="PANTHER" id="PTHR38926:SF5">
    <property type="entry name" value="F-BOX AND LEUCINE-RICH REPEAT PROTEIN 6"/>
    <property type="match status" value="1"/>
</dbReference>
<evidence type="ECO:0000313" key="2">
    <source>
        <dbReference type="EMBL" id="ORX62934.1"/>
    </source>
</evidence>
<reference evidence="2 3" key="1">
    <citation type="submission" date="2016-07" db="EMBL/GenBank/DDBJ databases">
        <title>Pervasive Adenine N6-methylation of Active Genes in Fungi.</title>
        <authorList>
            <consortium name="DOE Joint Genome Institute"/>
            <person name="Mondo S.J."/>
            <person name="Dannebaum R.O."/>
            <person name="Kuo R.C."/>
            <person name="Labutti K."/>
            <person name="Haridas S."/>
            <person name="Kuo A."/>
            <person name="Salamov A."/>
            <person name="Ahrendt S.R."/>
            <person name="Lipzen A."/>
            <person name="Sullivan W."/>
            <person name="Andreopoulos W.B."/>
            <person name="Clum A."/>
            <person name="Lindquist E."/>
            <person name="Daum C."/>
            <person name="Ramamoorthy G.K."/>
            <person name="Gryganskyi A."/>
            <person name="Culley D."/>
            <person name="Magnuson J.K."/>
            <person name="James T.Y."/>
            <person name="O'Malley M.A."/>
            <person name="Stajich J.E."/>
            <person name="Spatafora J.W."/>
            <person name="Visel A."/>
            <person name="Grigoriev I.V."/>
        </authorList>
    </citation>
    <scope>NUCLEOTIDE SEQUENCE [LARGE SCALE GENOMIC DNA]</scope>
    <source>
        <strain evidence="2 3">NRRL 3301</strain>
    </source>
</reference>
<dbReference type="SUPFAM" id="SSF52047">
    <property type="entry name" value="RNI-like"/>
    <property type="match status" value="2"/>
</dbReference>